<evidence type="ECO:0000256" key="11">
    <source>
        <dbReference type="PROSITE-ProRule" id="PRU00042"/>
    </source>
</evidence>
<feature type="region of interest" description="Disordered" evidence="12">
    <location>
        <begin position="254"/>
        <end position="282"/>
    </location>
</feature>
<feature type="domain" description="C2H2-type" evidence="13">
    <location>
        <begin position="158"/>
        <end position="185"/>
    </location>
</feature>
<keyword evidence="6" id="KW-0862">Zinc</keyword>
<feature type="domain" description="C2H2-type" evidence="13">
    <location>
        <begin position="946"/>
        <end position="969"/>
    </location>
</feature>
<dbReference type="WBParaSite" id="SSLN_0000961101-mRNA-1">
    <property type="protein sequence ID" value="SSLN_0000961101-mRNA-1"/>
    <property type="gene ID" value="SSLN_0000961101"/>
</dbReference>
<feature type="domain" description="C2H2-type" evidence="13">
    <location>
        <begin position="1546"/>
        <end position="1573"/>
    </location>
</feature>
<keyword evidence="4" id="KW-0677">Repeat</keyword>
<evidence type="ECO:0000256" key="1">
    <source>
        <dbReference type="ARBA" id="ARBA00004123"/>
    </source>
</evidence>
<evidence type="ECO:0000256" key="2">
    <source>
        <dbReference type="ARBA" id="ARBA00006991"/>
    </source>
</evidence>
<comment type="similarity">
    <text evidence="2">Belongs to the krueppel C2H2-type zinc-finger protein family.</text>
</comment>
<dbReference type="PROSITE" id="PS50157">
    <property type="entry name" value="ZINC_FINGER_C2H2_2"/>
    <property type="match status" value="15"/>
</dbReference>
<evidence type="ECO:0000313" key="14">
    <source>
        <dbReference type="EMBL" id="VDL95647.1"/>
    </source>
</evidence>
<accession>A0A183SYG3</accession>
<feature type="domain" description="C2H2-type" evidence="13">
    <location>
        <begin position="346"/>
        <end position="373"/>
    </location>
</feature>
<dbReference type="FunFam" id="3.30.160.60:FF:000344">
    <property type="entry name" value="zinc finger protein 90 homolog"/>
    <property type="match status" value="1"/>
</dbReference>
<feature type="domain" description="C2H2-type" evidence="13">
    <location>
        <begin position="1574"/>
        <end position="1601"/>
    </location>
</feature>
<dbReference type="STRING" id="70667.A0A183SYG3"/>
<feature type="domain" description="C2H2-type" evidence="13">
    <location>
        <begin position="402"/>
        <end position="424"/>
    </location>
</feature>
<proteinExistence type="inferred from homology"/>
<keyword evidence="9" id="KW-0804">Transcription</keyword>
<protein>
    <submittedName>
        <fullName evidence="16">Zinc finger protein</fullName>
    </submittedName>
</protein>
<dbReference type="GO" id="GO:0008270">
    <property type="term" value="F:zinc ion binding"/>
    <property type="evidence" value="ECO:0007669"/>
    <property type="project" value="UniProtKB-KW"/>
</dbReference>
<dbReference type="Pfam" id="PF00096">
    <property type="entry name" value="zf-C2H2"/>
    <property type="match status" value="6"/>
</dbReference>
<comment type="subcellular location">
    <subcellularLocation>
        <location evidence="1">Nucleus</location>
    </subcellularLocation>
</comment>
<keyword evidence="3" id="KW-0479">Metal-binding</keyword>
<dbReference type="PROSITE" id="PS00028">
    <property type="entry name" value="ZINC_FINGER_C2H2_1"/>
    <property type="match status" value="13"/>
</dbReference>
<feature type="domain" description="C2H2-type" evidence="13">
    <location>
        <begin position="227"/>
        <end position="255"/>
    </location>
</feature>
<evidence type="ECO:0000259" key="13">
    <source>
        <dbReference type="PROSITE" id="PS50157"/>
    </source>
</evidence>
<dbReference type="GO" id="GO:0003677">
    <property type="term" value="F:DNA binding"/>
    <property type="evidence" value="ECO:0007669"/>
    <property type="project" value="UniProtKB-KW"/>
</dbReference>
<dbReference type="FunFam" id="3.30.160.60:FF:000110">
    <property type="entry name" value="Zinc finger protein-like"/>
    <property type="match status" value="1"/>
</dbReference>
<dbReference type="InterPro" id="IPR013087">
    <property type="entry name" value="Znf_C2H2_type"/>
</dbReference>
<dbReference type="PANTHER" id="PTHR16515">
    <property type="entry name" value="PR DOMAIN ZINC FINGER PROTEIN"/>
    <property type="match status" value="1"/>
</dbReference>
<feature type="domain" description="C2H2-type" evidence="13">
    <location>
        <begin position="1283"/>
        <end position="1314"/>
    </location>
</feature>
<feature type="domain" description="C2H2-type" evidence="13">
    <location>
        <begin position="1169"/>
        <end position="1196"/>
    </location>
</feature>
<feature type="domain" description="C2H2-type" evidence="13">
    <location>
        <begin position="1604"/>
        <end position="1632"/>
    </location>
</feature>
<dbReference type="SUPFAM" id="SSF57667">
    <property type="entry name" value="beta-beta-alpha zinc fingers"/>
    <property type="match status" value="7"/>
</dbReference>
<evidence type="ECO:0000256" key="9">
    <source>
        <dbReference type="ARBA" id="ARBA00023163"/>
    </source>
</evidence>
<name>A0A183SYG3_SCHSO</name>
<feature type="region of interest" description="Disordered" evidence="12">
    <location>
        <begin position="1144"/>
        <end position="1165"/>
    </location>
</feature>
<keyword evidence="5 11" id="KW-0863">Zinc-finger</keyword>
<evidence type="ECO:0000256" key="6">
    <source>
        <dbReference type="ARBA" id="ARBA00022833"/>
    </source>
</evidence>
<organism evidence="16">
    <name type="scientific">Schistocephalus solidus</name>
    <name type="common">Tapeworm</name>
    <dbReference type="NCBI Taxonomy" id="70667"/>
    <lineage>
        <taxon>Eukaryota</taxon>
        <taxon>Metazoa</taxon>
        <taxon>Spiralia</taxon>
        <taxon>Lophotrochozoa</taxon>
        <taxon>Platyhelminthes</taxon>
        <taxon>Cestoda</taxon>
        <taxon>Eucestoda</taxon>
        <taxon>Diphyllobothriidea</taxon>
        <taxon>Diphyllobothriidae</taxon>
        <taxon>Schistocephalus</taxon>
    </lineage>
</organism>
<keyword evidence="10" id="KW-0539">Nucleus</keyword>
<sequence>MSNHQIHSDIWLSNVKEECGNQLFADDCLEDANVAILNPDVERQYATQNNVYSVWPGSGLHDLSNPLSDVPSDPLQNRKALFGQAIPTTFDSNALLQEKTLVDLDSIPALSTEDQHFVSSQPVHECTVCSNSFSSEPNLLVHNLTEHTESYFPDKSVFICPFCQKKYNRIAAFKCHLQFHKTEEFSCPKCSKSFGSDGLLSTHLLTHSKTSDVRDLIDSKMIPSRSLCCRLCNASISSVGTLRKHYRLCHPGNPKKPTLKSQPIARSPPVRTSPPADLTTSTERAYRKSKLAAVESFKKASSHLRRKKGKDGEFSSVPTNLSSITNLSDLDVYIQKVPKTRKRCIFVCLLCNKKASSFYAARRHLSTHTGAKPYSCPICSKSFTQMSSVKTHIVLHNDAGRFHCEYCSKIFNYEHNLNAHVWRHHRNIQNLRDSQNTDCTVETCQKNLTVFDLKRVNLSVFSAITTILSVLSSSLHIFNLRFHCRYCFFSFKHKSTLHLHQRLHLNDLGFFASVLLHPNIGADFYASRYRNRKVLIIHSKTKTLFTSSSALFEHHQTHPRLFELLESTQRKRSHANLCNKITNAVNTCLFRKRLARLHASVPGFGYASPCECTKRELPDVRQVNQFTVPENDASRNSFPAYLQDASHQYIEPDPTNSCPQATNMPELPPVDELLQSTQPFDDFNETEPVLAEEATWLGPVIATSIAQPHLNQSTFVILPSDSSIPGFVQADPNSLATDEPVGMVSDLARGPVPVVDNVAASSAPFILGQTVYELQSGDIFVLPQGKALGQVEDYSPRIFCGETFSYVDTQNLPQLQVFESDLSSLELRGDYETIESANFDRSGGDHLARLDPACEVDILTGGSSAHFVQTDPGSHEQTHLQPFVQENVMPSLPTVAPTEALLPIASQKDVLTLSQNNFGHPQPISAYHVIRQDIPIPTELPNTALFGCLHCSSQFITASELQIHASTHSIATEVAVCTVCFAAQPCPQKDEFCPVCGQNGFQEAQNSYTLFNSAADGCRFYCAHCSQTFLDIASLDLHIAHLSNGEPGKVLTQTCIQVKADLTENPPIIDQPSPPPSSHIHMQQQDPKLSDVPATHLGGNDRSKNSLQLSEEQIQKLMQLEPTRTNSLSERLLIEAANRRFTASYPKPNPIQTVTSPGNNPGEKEKRSVVCTLCSHRFRRSSDLRRHMFLHSGVRPYGCDFCSRRFIIQGRMLQHMIKAHGESGNARAAQYSFSRRRYLQRLIRLQRTFTTPQKFTCHVCGAVCRTLTGLRGHVRAHTNTNIYACPHCNRAFRSSMQRKRHLRVCPSNRTESHPIEVEVAPPPPLPPQQRVMPVLERDPTGMANCQLASEVTVNIVDLDQQHVYPEGESHFDLANYFLEVNESENKVKPASWLSPAEQVGERLDAIQVYRPVGFTDLLMTDSADPQGFECIELNEAVAEAASHSREQVESSADPPSARRRHRVPYIPHNDSDRTREGAGTFDQSRDSADAHYVPWWQCKQCKESFASGRLFLCHPCVCGKQDVFPRLRTLQRATVVPLRGSGERSVQCVDCAKTFPTPTELRRHARTHSQERPFICTTCGAAFSQAGSLARHERTHSKEDGRIYRCRFCSSKFVQKCNMFRHMTRKHGVTRTSTVVPEDMESSSAPAFRSPVFVITVEHVGYESEGFTAYHAWVVIGNQQTWGDPLCFGRNISHARFRCFRTRLTISVVKLQHHGSHRLVDAKAPKTEACSSARHSPSRAGGRGGRVVGNCSPSASSRQPRELVYTIRPVSTD</sequence>
<evidence type="ECO:0000256" key="7">
    <source>
        <dbReference type="ARBA" id="ARBA00023015"/>
    </source>
</evidence>
<feature type="region of interest" description="Disordered" evidence="12">
    <location>
        <begin position="1726"/>
        <end position="1763"/>
    </location>
</feature>
<evidence type="ECO:0000256" key="12">
    <source>
        <dbReference type="SAM" id="MobiDB-lite"/>
    </source>
</evidence>
<feature type="domain" description="C2H2-type" evidence="13">
    <location>
        <begin position="482"/>
        <end position="509"/>
    </location>
</feature>
<dbReference type="InterPro" id="IPR036236">
    <property type="entry name" value="Znf_C2H2_sf"/>
</dbReference>
<dbReference type="Gene3D" id="3.30.160.60">
    <property type="entry name" value="Classic Zinc Finger"/>
    <property type="match status" value="9"/>
</dbReference>
<feature type="domain" description="C2H2-type" evidence="13">
    <location>
        <begin position="124"/>
        <end position="152"/>
    </location>
</feature>
<dbReference type="GO" id="GO:0010468">
    <property type="term" value="P:regulation of gene expression"/>
    <property type="evidence" value="ECO:0007669"/>
    <property type="project" value="TreeGrafter"/>
</dbReference>
<feature type="region of interest" description="Disordered" evidence="12">
    <location>
        <begin position="1441"/>
        <end position="1482"/>
    </location>
</feature>
<dbReference type="EMBL" id="UYSU01035139">
    <property type="protein sequence ID" value="VDL95647.1"/>
    <property type="molecule type" value="Genomic_DNA"/>
</dbReference>
<dbReference type="PANTHER" id="PTHR16515:SF49">
    <property type="entry name" value="GASTRULA ZINC FINGER PROTEIN XLCGF49.1-LIKE-RELATED"/>
    <property type="match status" value="1"/>
</dbReference>
<reference evidence="16" key="1">
    <citation type="submission" date="2016-06" db="UniProtKB">
        <authorList>
            <consortium name="WormBaseParasite"/>
        </authorList>
    </citation>
    <scope>IDENTIFICATION</scope>
</reference>
<feature type="domain" description="C2H2-type" evidence="13">
    <location>
        <begin position="185"/>
        <end position="212"/>
    </location>
</feature>
<feature type="compositionally biased region" description="Polar residues" evidence="12">
    <location>
        <begin position="1150"/>
        <end position="1159"/>
    </location>
</feature>
<evidence type="ECO:0000256" key="3">
    <source>
        <dbReference type="ARBA" id="ARBA00022723"/>
    </source>
</evidence>
<feature type="domain" description="C2H2-type" evidence="13">
    <location>
        <begin position="374"/>
        <end position="401"/>
    </location>
</feature>
<feature type="region of interest" description="Disordered" evidence="12">
    <location>
        <begin position="1065"/>
        <end position="1106"/>
    </location>
</feature>
<gene>
    <name evidence="14" type="ORF">SSLN_LOCUS9262</name>
</gene>
<dbReference type="GO" id="GO:0005634">
    <property type="term" value="C:nucleus"/>
    <property type="evidence" value="ECO:0007669"/>
    <property type="project" value="UniProtKB-SubCell"/>
</dbReference>
<evidence type="ECO:0000313" key="15">
    <source>
        <dbReference type="Proteomes" id="UP000275846"/>
    </source>
</evidence>
<evidence type="ECO:0000256" key="8">
    <source>
        <dbReference type="ARBA" id="ARBA00023125"/>
    </source>
</evidence>
<reference evidence="14 15" key="2">
    <citation type="submission" date="2018-11" db="EMBL/GenBank/DDBJ databases">
        <authorList>
            <consortium name="Pathogen Informatics"/>
        </authorList>
    </citation>
    <scope>NUCLEOTIDE SEQUENCE [LARGE SCALE GENOMIC DNA]</scope>
    <source>
        <strain evidence="14 15">NST_G2</strain>
    </source>
</reference>
<dbReference type="Proteomes" id="UP000275846">
    <property type="component" value="Unassembled WGS sequence"/>
</dbReference>
<feature type="domain" description="C2H2-type" evidence="13">
    <location>
        <begin position="1255"/>
        <end position="1282"/>
    </location>
</feature>
<keyword evidence="8" id="KW-0238">DNA-binding</keyword>
<evidence type="ECO:0000256" key="4">
    <source>
        <dbReference type="ARBA" id="ARBA00022737"/>
    </source>
</evidence>
<evidence type="ECO:0000256" key="10">
    <source>
        <dbReference type="ARBA" id="ARBA00023242"/>
    </source>
</evidence>
<evidence type="ECO:0000256" key="5">
    <source>
        <dbReference type="ARBA" id="ARBA00022771"/>
    </source>
</evidence>
<keyword evidence="15" id="KW-1185">Reference proteome</keyword>
<dbReference type="InterPro" id="IPR050331">
    <property type="entry name" value="Zinc_finger"/>
</dbReference>
<evidence type="ECO:0000313" key="16">
    <source>
        <dbReference type="WBParaSite" id="SSLN_0000961101-mRNA-1"/>
    </source>
</evidence>
<keyword evidence="7" id="KW-0805">Transcription regulation</keyword>
<dbReference type="OrthoDB" id="6238224at2759"/>
<dbReference type="SMART" id="SM00355">
    <property type="entry name" value="ZnF_C2H2"/>
    <property type="match status" value="17"/>
</dbReference>
<feature type="compositionally biased region" description="Low complexity" evidence="12">
    <location>
        <begin position="1731"/>
        <end position="1740"/>
    </location>
</feature>